<accession>A0A563UJU4</accession>
<protein>
    <submittedName>
        <fullName evidence="2">Uncharacterized protein</fullName>
    </submittedName>
</protein>
<reference evidence="2 3" key="1">
    <citation type="submission" date="2019-07" db="EMBL/GenBank/DDBJ databases">
        <authorList>
            <person name="Kim J."/>
        </authorList>
    </citation>
    <scope>NUCLEOTIDE SEQUENCE [LARGE SCALE GENOMIC DNA]</scope>
    <source>
        <strain evidence="3">dk17</strain>
    </source>
</reference>
<proteinExistence type="predicted"/>
<dbReference type="EMBL" id="VOEJ01000001">
    <property type="protein sequence ID" value="TWR31652.1"/>
    <property type="molecule type" value="Genomic_DNA"/>
</dbReference>
<organism evidence="2 3">
    <name type="scientific">Mucilaginibacter pallidiroseus</name>
    <dbReference type="NCBI Taxonomy" id="2599295"/>
    <lineage>
        <taxon>Bacteria</taxon>
        <taxon>Pseudomonadati</taxon>
        <taxon>Bacteroidota</taxon>
        <taxon>Sphingobacteriia</taxon>
        <taxon>Sphingobacteriales</taxon>
        <taxon>Sphingobacteriaceae</taxon>
        <taxon>Mucilaginibacter</taxon>
    </lineage>
</organism>
<comment type="caution">
    <text evidence="2">The sequence shown here is derived from an EMBL/GenBank/DDBJ whole genome shotgun (WGS) entry which is preliminary data.</text>
</comment>
<sequence length="144" mass="16550">MKYADWNKLSNEEQKQKHWRHHPRVRIATIFSILFAVVLAGVLLSVFQNKRVHVNRKPIDKEAFAIAKVFVKERLAQPATANFSKSKFEAQIDTAANRYTVSSSVNAQDIGGNIRTHNWRVNLSYKGGDWADKNSWKLLDIDLD</sequence>
<feature type="transmembrane region" description="Helical" evidence="1">
    <location>
        <begin position="27"/>
        <end position="47"/>
    </location>
</feature>
<name>A0A563UJU4_9SPHI</name>
<keyword evidence="1" id="KW-0812">Transmembrane</keyword>
<dbReference type="AlphaFoldDB" id="A0A563UJU4"/>
<dbReference type="OrthoDB" id="794683at2"/>
<evidence type="ECO:0000313" key="2">
    <source>
        <dbReference type="EMBL" id="TWR31652.1"/>
    </source>
</evidence>
<keyword evidence="1" id="KW-1133">Transmembrane helix</keyword>
<evidence type="ECO:0000313" key="3">
    <source>
        <dbReference type="Proteomes" id="UP000320042"/>
    </source>
</evidence>
<keyword evidence="1" id="KW-0472">Membrane</keyword>
<gene>
    <name evidence="2" type="ORF">FPZ43_04055</name>
</gene>
<evidence type="ECO:0000256" key="1">
    <source>
        <dbReference type="SAM" id="Phobius"/>
    </source>
</evidence>
<keyword evidence="3" id="KW-1185">Reference proteome</keyword>
<dbReference type="RefSeq" id="WP_146380550.1">
    <property type="nucleotide sequence ID" value="NZ_VOEJ01000001.1"/>
</dbReference>
<dbReference type="Proteomes" id="UP000320042">
    <property type="component" value="Unassembled WGS sequence"/>
</dbReference>